<organism evidence="8 9">
    <name type="scientific">Hyalella azteca</name>
    <name type="common">Amphipod</name>
    <dbReference type="NCBI Taxonomy" id="294128"/>
    <lineage>
        <taxon>Eukaryota</taxon>
        <taxon>Metazoa</taxon>
        <taxon>Ecdysozoa</taxon>
        <taxon>Arthropoda</taxon>
        <taxon>Crustacea</taxon>
        <taxon>Multicrustacea</taxon>
        <taxon>Malacostraca</taxon>
        <taxon>Eumalacostraca</taxon>
        <taxon>Peracarida</taxon>
        <taxon>Amphipoda</taxon>
        <taxon>Senticaudata</taxon>
        <taxon>Talitrida</taxon>
        <taxon>Talitroidea</taxon>
        <taxon>Hyalellidae</taxon>
        <taxon>Hyalella</taxon>
    </lineage>
</organism>
<dbReference type="RefSeq" id="XP_047736163.1">
    <property type="nucleotide sequence ID" value="XM_047880207.1"/>
</dbReference>
<evidence type="ECO:0000256" key="5">
    <source>
        <dbReference type="ARBA" id="ARBA00022759"/>
    </source>
</evidence>
<keyword evidence="4" id="KW-0540">Nuclease</keyword>
<dbReference type="InterPro" id="IPR036397">
    <property type="entry name" value="RNaseH_sf"/>
</dbReference>
<feature type="region of interest" description="Disordered" evidence="6">
    <location>
        <begin position="592"/>
        <end position="617"/>
    </location>
</feature>
<dbReference type="SUPFAM" id="SSF50630">
    <property type="entry name" value="Acid proteases"/>
    <property type="match status" value="1"/>
</dbReference>
<evidence type="ECO:0000256" key="6">
    <source>
        <dbReference type="SAM" id="MobiDB-lite"/>
    </source>
</evidence>
<accession>A0A979FGV3</accession>
<dbReference type="Gene3D" id="1.10.340.70">
    <property type="match status" value="1"/>
</dbReference>
<dbReference type="GO" id="GO:0015074">
    <property type="term" value="P:DNA integration"/>
    <property type="evidence" value="ECO:0007669"/>
    <property type="project" value="InterPro"/>
</dbReference>
<evidence type="ECO:0000256" key="4">
    <source>
        <dbReference type="ARBA" id="ARBA00022722"/>
    </source>
</evidence>
<keyword evidence="8" id="KW-1185">Reference proteome</keyword>
<dbReference type="KEGG" id="hazt:125177792"/>
<dbReference type="InterPro" id="IPR021109">
    <property type="entry name" value="Peptidase_aspartic_dom_sf"/>
</dbReference>
<dbReference type="EC" id="2.7.7.49" evidence="1"/>
<feature type="region of interest" description="Disordered" evidence="6">
    <location>
        <begin position="813"/>
        <end position="879"/>
    </location>
</feature>
<evidence type="ECO:0000259" key="7">
    <source>
        <dbReference type="PROSITE" id="PS50994"/>
    </source>
</evidence>
<feature type="compositionally biased region" description="Polar residues" evidence="6">
    <location>
        <begin position="859"/>
        <end position="879"/>
    </location>
</feature>
<dbReference type="GO" id="GO:0004519">
    <property type="term" value="F:endonuclease activity"/>
    <property type="evidence" value="ECO:0007669"/>
    <property type="project" value="UniProtKB-KW"/>
</dbReference>
<keyword evidence="2" id="KW-0808">Transferase</keyword>
<feature type="compositionally biased region" description="Polar residues" evidence="6">
    <location>
        <begin position="604"/>
        <end position="613"/>
    </location>
</feature>
<dbReference type="SUPFAM" id="SSF53098">
    <property type="entry name" value="Ribonuclease H-like"/>
    <property type="match status" value="1"/>
</dbReference>
<dbReference type="PANTHER" id="PTHR37984:SF5">
    <property type="entry name" value="PROTEIN NYNRIN-LIKE"/>
    <property type="match status" value="1"/>
</dbReference>
<keyword evidence="5" id="KW-0378">Hydrolase</keyword>
<feature type="compositionally biased region" description="Acidic residues" evidence="6">
    <location>
        <begin position="815"/>
        <end position="827"/>
    </location>
</feature>
<dbReference type="OrthoDB" id="6376492at2759"/>
<dbReference type="InterPro" id="IPR001584">
    <property type="entry name" value="Integrase_cat-core"/>
</dbReference>
<keyword evidence="5" id="KW-0255">Endonuclease</keyword>
<dbReference type="PANTHER" id="PTHR37984">
    <property type="entry name" value="PROTEIN CBG26694"/>
    <property type="match status" value="1"/>
</dbReference>
<evidence type="ECO:0000256" key="3">
    <source>
        <dbReference type="ARBA" id="ARBA00022695"/>
    </source>
</evidence>
<evidence type="ECO:0000313" key="8">
    <source>
        <dbReference type="Proteomes" id="UP000694843"/>
    </source>
</evidence>
<dbReference type="InterPro" id="IPR012337">
    <property type="entry name" value="RNaseH-like_sf"/>
</dbReference>
<dbReference type="GO" id="GO:0003964">
    <property type="term" value="F:RNA-directed DNA polymerase activity"/>
    <property type="evidence" value="ECO:0007669"/>
    <property type="project" value="UniProtKB-EC"/>
</dbReference>
<evidence type="ECO:0000256" key="1">
    <source>
        <dbReference type="ARBA" id="ARBA00012493"/>
    </source>
</evidence>
<dbReference type="Gene3D" id="3.30.420.10">
    <property type="entry name" value="Ribonuclease H-like superfamily/Ribonuclease H"/>
    <property type="match status" value="1"/>
</dbReference>
<dbReference type="PROSITE" id="PS50994">
    <property type="entry name" value="INTEGRASE"/>
    <property type="match status" value="1"/>
</dbReference>
<gene>
    <name evidence="9" type="primary">LOC125177792</name>
</gene>
<dbReference type="Gene3D" id="2.40.70.10">
    <property type="entry name" value="Acid Proteases"/>
    <property type="match status" value="1"/>
</dbReference>
<evidence type="ECO:0000256" key="2">
    <source>
        <dbReference type="ARBA" id="ARBA00022679"/>
    </source>
</evidence>
<dbReference type="AlphaFoldDB" id="A0A979FGV3"/>
<name>A0A979FGV3_HYAAZ</name>
<dbReference type="Proteomes" id="UP000694843">
    <property type="component" value="Unplaced"/>
</dbReference>
<dbReference type="Pfam" id="PF17921">
    <property type="entry name" value="Integrase_H2C2"/>
    <property type="match status" value="1"/>
</dbReference>
<sequence length="896" mass="99127">MGSFDLCAVLDSGAEVSLVSSSVLSVAHGAGINFCVQEDKLCDIVGFSGKRIPITQTVQLSLVIGTLNMPEIHKFAVVDDNIFPHCFLLGLDFMSHYNLSIDFNALTFKQDGEVVSRLTPVSWRDIVGPCLFSVSAGSSEPHLKLNTQDLRFETQGNFPTVTGLSMLSDLETIRVLQSHSPELKCLYKQLKKQVPTQGWPKRIKAFARHSAKLSIQSGLIFYGDTSPTVVIPFESLVDVCVSLHFNLAHIGRDKLLDLIFELVWHPSRYRVAQDVCSTCHSCQILKEFSTTLIPPTLKICTSYPFELMAADLISLPRSPRGFIGCLVLVDHYSKWVTAVPIKNKTSETIVKAFHDQIFPSLIRIPTNILTDNGPEFTCTKFSEFLMQSNVNHKLTTPYCPTSNGAIERVNRTIKNFLRSLVSDEVPWDVALPKALIVYNHTWHSALQMSPSNFLLTRSHNTNCDPPLQGTLAEHWRHGHPKFVKFSVGQLVLMKCQHKGFLSTNKLSPTFRGPFKVNVANENGVTYELVDQNGVEHVRAHHSQLRAYKLPPKYLAEHPSFVLTVRDERGDDVMSGSRMHDIGEVESTVPLTSVSHSSMDSESSIGLSDTSSDPDSINFFGSDDDSSSLFSGFGNSLASSQPKMWSADAANSRLLDQSLQSSSLRSEVHGLCRGCHFEAAVEAESFCSVEIHDAHVCTAPEQVVIAAEDARGYIEQEQVVEPATDAHNCIGGVQVVDEANDETTEGITRLQQLYKLTMDWDDDDSEFSLASLNSLLVGDQSHEDIDPELAVADRKIQEIQGAEQNVSCETPAAGLESEELDDSDDEESNSPFTGFTQDPLPSARVSRLKKMTKQSGEPDITSQATVRHTRSKGSVQDLPNVQLVTLERKRNRRRCSS</sequence>
<dbReference type="InterPro" id="IPR041588">
    <property type="entry name" value="Integrase_H2C2"/>
</dbReference>
<feature type="domain" description="Integrase catalytic" evidence="7">
    <location>
        <begin position="300"/>
        <end position="458"/>
    </location>
</feature>
<feature type="compositionally biased region" description="Low complexity" evidence="6">
    <location>
        <begin position="592"/>
        <end position="603"/>
    </location>
</feature>
<dbReference type="Pfam" id="PF00665">
    <property type="entry name" value="rve"/>
    <property type="match status" value="1"/>
</dbReference>
<reference evidence="9" key="1">
    <citation type="submission" date="2025-08" db="UniProtKB">
        <authorList>
            <consortium name="RefSeq"/>
        </authorList>
    </citation>
    <scope>IDENTIFICATION</scope>
    <source>
        <tissue evidence="9">Whole organism</tissue>
    </source>
</reference>
<dbReference type="GO" id="GO:0003676">
    <property type="term" value="F:nucleic acid binding"/>
    <property type="evidence" value="ECO:0007669"/>
    <property type="project" value="InterPro"/>
</dbReference>
<protein>
    <recommendedName>
        <fullName evidence="1">RNA-directed DNA polymerase</fullName>
        <ecNumber evidence="1">2.7.7.49</ecNumber>
    </recommendedName>
</protein>
<keyword evidence="3" id="KW-0548">Nucleotidyltransferase</keyword>
<proteinExistence type="predicted"/>
<dbReference type="GeneID" id="125177792"/>
<dbReference type="InterPro" id="IPR050951">
    <property type="entry name" value="Retrovirus_Pol_polyprotein"/>
</dbReference>
<evidence type="ECO:0000313" key="9">
    <source>
        <dbReference type="RefSeq" id="XP_047736163.1"/>
    </source>
</evidence>